<proteinExistence type="predicted"/>
<sequence>MYSEQGINNTINISTTSLTNATQLTVIGNNNSVYIGNNCKIVSSNIRLGA</sequence>
<dbReference type="AlphaFoldDB" id="A0AAD2QFP8"/>
<dbReference type="Proteomes" id="UP000069876">
    <property type="component" value="Unassembled WGS sequence"/>
</dbReference>
<dbReference type="EMBL" id="FFEF01000049">
    <property type="protein sequence ID" value="CWU37630.1"/>
    <property type="molecule type" value="Genomic_DNA"/>
</dbReference>
<gene>
    <name evidence="1" type="ORF">ERS514851_02037</name>
</gene>
<comment type="caution">
    <text evidence="1">The sequence shown here is derived from an EMBL/GenBank/DDBJ whole genome shotgun (WGS) entry which is preliminary data.</text>
</comment>
<evidence type="ECO:0000313" key="1">
    <source>
        <dbReference type="EMBL" id="CWU37630.1"/>
    </source>
</evidence>
<evidence type="ECO:0000313" key="2">
    <source>
        <dbReference type="Proteomes" id="UP000069876"/>
    </source>
</evidence>
<dbReference type="Gene3D" id="2.160.10.10">
    <property type="entry name" value="Hexapeptide repeat proteins"/>
    <property type="match status" value="1"/>
</dbReference>
<organism evidence="1 2">
    <name type="scientific">Neisseria meningitidis</name>
    <dbReference type="NCBI Taxonomy" id="487"/>
    <lineage>
        <taxon>Bacteria</taxon>
        <taxon>Pseudomonadati</taxon>
        <taxon>Pseudomonadota</taxon>
        <taxon>Betaproteobacteria</taxon>
        <taxon>Neisseriales</taxon>
        <taxon>Neisseriaceae</taxon>
        <taxon>Neisseria</taxon>
    </lineage>
</organism>
<protein>
    <submittedName>
        <fullName evidence="1">Uncharacterized protein</fullName>
    </submittedName>
</protein>
<name>A0AAD2QFP8_NEIME</name>
<accession>A0AAD2QFP8</accession>
<reference evidence="1 2" key="1">
    <citation type="submission" date="2016-02" db="EMBL/GenBank/DDBJ databases">
        <authorList>
            <consortium name="Pathogen Informatics"/>
        </authorList>
    </citation>
    <scope>NUCLEOTIDE SEQUENCE [LARGE SCALE GENOMIC DNA]</scope>
    <source>
        <strain evidence="1 2">2842STDY5881531</strain>
    </source>
</reference>